<dbReference type="Pfam" id="PF13545">
    <property type="entry name" value="HTH_Crp_2"/>
    <property type="match status" value="1"/>
</dbReference>
<dbReference type="SMART" id="SM00100">
    <property type="entry name" value="cNMP"/>
    <property type="match status" value="1"/>
</dbReference>
<dbReference type="InterPro" id="IPR036390">
    <property type="entry name" value="WH_DNA-bd_sf"/>
</dbReference>
<reference evidence="6" key="1">
    <citation type="submission" date="2023-06" db="EMBL/GenBank/DDBJ databases">
        <title>Egi l300058.</title>
        <authorList>
            <person name="Gao L."/>
            <person name="Fang B.-Z."/>
            <person name="Li W.-J."/>
        </authorList>
    </citation>
    <scope>NUCLEOTIDE SEQUENCE</scope>
    <source>
        <strain evidence="6">EGI L300058</strain>
    </source>
</reference>
<evidence type="ECO:0000313" key="6">
    <source>
        <dbReference type="EMBL" id="MDN4480001.1"/>
    </source>
</evidence>
<evidence type="ECO:0000256" key="2">
    <source>
        <dbReference type="ARBA" id="ARBA00023125"/>
    </source>
</evidence>
<dbReference type="PANTHER" id="PTHR24567:SF74">
    <property type="entry name" value="HTH-TYPE TRANSCRIPTIONAL REGULATOR ARCR"/>
    <property type="match status" value="1"/>
</dbReference>
<keyword evidence="2" id="KW-0238">DNA-binding</keyword>
<keyword evidence="7" id="KW-1185">Reference proteome</keyword>
<organism evidence="6 7">
    <name type="scientific">Demequina muriae</name>
    <dbReference type="NCBI Taxonomy" id="3051664"/>
    <lineage>
        <taxon>Bacteria</taxon>
        <taxon>Bacillati</taxon>
        <taxon>Actinomycetota</taxon>
        <taxon>Actinomycetes</taxon>
        <taxon>Micrococcales</taxon>
        <taxon>Demequinaceae</taxon>
        <taxon>Demequina</taxon>
    </lineage>
</organism>
<dbReference type="InterPro" id="IPR018490">
    <property type="entry name" value="cNMP-bd_dom_sf"/>
</dbReference>
<dbReference type="SUPFAM" id="SSF46785">
    <property type="entry name" value="Winged helix' DNA-binding domain"/>
    <property type="match status" value="1"/>
</dbReference>
<keyword evidence="1" id="KW-0805">Transcription regulation</keyword>
<dbReference type="EMBL" id="JAUHQA010000001">
    <property type="protein sequence ID" value="MDN4480001.1"/>
    <property type="molecule type" value="Genomic_DNA"/>
</dbReference>
<evidence type="ECO:0000313" key="7">
    <source>
        <dbReference type="Proteomes" id="UP001172708"/>
    </source>
</evidence>
<proteinExistence type="predicted"/>
<dbReference type="SUPFAM" id="SSF51206">
    <property type="entry name" value="cAMP-binding domain-like"/>
    <property type="match status" value="1"/>
</dbReference>
<name>A0ABT8GGD3_9MICO</name>
<dbReference type="Gene3D" id="1.10.10.10">
    <property type="entry name" value="Winged helix-like DNA-binding domain superfamily/Winged helix DNA-binding domain"/>
    <property type="match status" value="1"/>
</dbReference>
<dbReference type="InterPro" id="IPR012318">
    <property type="entry name" value="HTH_CRP"/>
</dbReference>
<dbReference type="CDD" id="cd00038">
    <property type="entry name" value="CAP_ED"/>
    <property type="match status" value="1"/>
</dbReference>
<feature type="domain" description="HTH crp-type" evidence="5">
    <location>
        <begin position="145"/>
        <end position="216"/>
    </location>
</feature>
<evidence type="ECO:0000256" key="3">
    <source>
        <dbReference type="ARBA" id="ARBA00023163"/>
    </source>
</evidence>
<feature type="domain" description="Cyclic nucleotide-binding" evidence="4">
    <location>
        <begin position="11"/>
        <end position="131"/>
    </location>
</feature>
<dbReference type="PROSITE" id="PS50042">
    <property type="entry name" value="CNMP_BINDING_3"/>
    <property type="match status" value="1"/>
</dbReference>
<dbReference type="RefSeq" id="WP_301141263.1">
    <property type="nucleotide sequence ID" value="NZ_JAUHQA010000001.1"/>
</dbReference>
<dbReference type="InterPro" id="IPR036388">
    <property type="entry name" value="WH-like_DNA-bd_sf"/>
</dbReference>
<dbReference type="PANTHER" id="PTHR24567">
    <property type="entry name" value="CRP FAMILY TRANSCRIPTIONAL REGULATORY PROTEIN"/>
    <property type="match status" value="1"/>
</dbReference>
<evidence type="ECO:0000259" key="5">
    <source>
        <dbReference type="PROSITE" id="PS51063"/>
    </source>
</evidence>
<dbReference type="InterPro" id="IPR014710">
    <property type="entry name" value="RmlC-like_jellyroll"/>
</dbReference>
<gene>
    <name evidence="6" type="ORF">QQX02_03565</name>
</gene>
<evidence type="ECO:0000256" key="1">
    <source>
        <dbReference type="ARBA" id="ARBA00023015"/>
    </source>
</evidence>
<sequence>MADTCVSRVPVFAGLSEDDQRTVAGLARSTRLTAGELAYSAADERSRLIVLHTGHLKIFRLSADGAEQIVRVLGPGEFTGETSILTGRSPADYAAAMDDCQVCVFRHEDLEALIRQHPGIGMRMLATVSERLAVTERRLTSLTSHGVESRVADYLLSLPATRRDGVATVDLPMAKKDVASLIDTTPESLSRALTSLAAQGLISVGAGRSISITQPAPLQRLSDGA</sequence>
<dbReference type="Gene3D" id="2.60.120.10">
    <property type="entry name" value="Jelly Rolls"/>
    <property type="match status" value="1"/>
</dbReference>
<keyword evidence="3" id="KW-0804">Transcription</keyword>
<dbReference type="InterPro" id="IPR050397">
    <property type="entry name" value="Env_Response_Regulators"/>
</dbReference>
<dbReference type="InterPro" id="IPR000595">
    <property type="entry name" value="cNMP-bd_dom"/>
</dbReference>
<protein>
    <submittedName>
        <fullName evidence="6">Crp/Fnr family transcriptional regulator</fullName>
    </submittedName>
</protein>
<dbReference type="PROSITE" id="PS51063">
    <property type="entry name" value="HTH_CRP_2"/>
    <property type="match status" value="1"/>
</dbReference>
<dbReference type="Pfam" id="PF00027">
    <property type="entry name" value="cNMP_binding"/>
    <property type="match status" value="1"/>
</dbReference>
<comment type="caution">
    <text evidence="6">The sequence shown here is derived from an EMBL/GenBank/DDBJ whole genome shotgun (WGS) entry which is preliminary data.</text>
</comment>
<evidence type="ECO:0000259" key="4">
    <source>
        <dbReference type="PROSITE" id="PS50042"/>
    </source>
</evidence>
<dbReference type="SMART" id="SM00419">
    <property type="entry name" value="HTH_CRP"/>
    <property type="match status" value="1"/>
</dbReference>
<accession>A0ABT8GGD3</accession>
<dbReference type="Proteomes" id="UP001172708">
    <property type="component" value="Unassembled WGS sequence"/>
</dbReference>